<evidence type="ECO:0000313" key="2">
    <source>
        <dbReference type="Proteomes" id="UP001595841"/>
    </source>
</evidence>
<keyword evidence="2" id="KW-1185">Reference proteome</keyword>
<organism evidence="1 2">
    <name type="scientific">Flagellimonas marina</name>
    <dbReference type="NCBI Taxonomy" id="1775168"/>
    <lineage>
        <taxon>Bacteria</taxon>
        <taxon>Pseudomonadati</taxon>
        <taxon>Bacteroidota</taxon>
        <taxon>Flavobacteriia</taxon>
        <taxon>Flavobacteriales</taxon>
        <taxon>Flavobacteriaceae</taxon>
        <taxon>Flagellimonas</taxon>
    </lineage>
</organism>
<name>A0ABV8PM46_9FLAO</name>
<protein>
    <submittedName>
        <fullName evidence="1">Uncharacterized protein</fullName>
    </submittedName>
</protein>
<gene>
    <name evidence="1" type="ORF">ACFOWS_13915</name>
</gene>
<dbReference type="PROSITE" id="PS51257">
    <property type="entry name" value="PROKAR_LIPOPROTEIN"/>
    <property type="match status" value="1"/>
</dbReference>
<reference evidence="2" key="1">
    <citation type="journal article" date="2019" name="Int. J. Syst. Evol. Microbiol.">
        <title>The Global Catalogue of Microorganisms (GCM) 10K type strain sequencing project: providing services to taxonomists for standard genome sequencing and annotation.</title>
        <authorList>
            <consortium name="The Broad Institute Genomics Platform"/>
            <consortium name="The Broad Institute Genome Sequencing Center for Infectious Disease"/>
            <person name="Wu L."/>
            <person name="Ma J."/>
        </authorList>
    </citation>
    <scope>NUCLEOTIDE SEQUENCE [LARGE SCALE GENOMIC DNA]</scope>
    <source>
        <strain evidence="2">CGMCC 1.15774</strain>
    </source>
</reference>
<dbReference type="Proteomes" id="UP001595841">
    <property type="component" value="Unassembled WGS sequence"/>
</dbReference>
<accession>A0ABV8PM46</accession>
<dbReference type="EMBL" id="JBHSCL010000009">
    <property type="protein sequence ID" value="MFC4221243.1"/>
    <property type="molecule type" value="Genomic_DNA"/>
</dbReference>
<evidence type="ECO:0000313" key="1">
    <source>
        <dbReference type="EMBL" id="MFC4221243.1"/>
    </source>
</evidence>
<proteinExistence type="predicted"/>
<comment type="caution">
    <text evidence="1">The sequence shown here is derived from an EMBL/GenBank/DDBJ whole genome shotgun (WGS) entry which is preliminary data.</text>
</comment>
<sequence>MKNTQKVLLIGLIYLWIVGCQKGDSNGSENESVQFFWNQSKCADPWNTGENDSHEETKKVLTAYLEAKNISVQKLDFETDSYPDVSCESCNCSTGQIIKVEVTDSDISNMEELGFYR</sequence>
<dbReference type="RefSeq" id="WP_379765643.1">
    <property type="nucleotide sequence ID" value="NZ_JBHSCL010000009.1"/>
</dbReference>